<dbReference type="Pfam" id="PF00583">
    <property type="entry name" value="Acetyltransf_1"/>
    <property type="match status" value="1"/>
</dbReference>
<feature type="domain" description="N-acetyltransferase" evidence="1">
    <location>
        <begin position="116"/>
        <end position="213"/>
    </location>
</feature>
<reference evidence="2 3" key="1">
    <citation type="submission" date="2023-10" db="EMBL/GenBank/DDBJ databases">
        <title>Xenorhabdus taiwanensis sp. nov., a symbiotic bacterium associated with the entomopathogenic nematode Steinernema taiwanensis.</title>
        <authorList>
            <person name="Tseng C.T."/>
            <person name="Shu H.Y."/>
            <person name="Chen M.H."/>
            <person name="Fang Y.J."/>
            <person name="Wu T.L."/>
            <person name="Lin Y.C."/>
            <person name="Huang C.J."/>
        </authorList>
    </citation>
    <scope>NUCLEOTIDE SEQUENCE [LARGE SCALE GENOMIC DNA]</scope>
    <source>
        <strain evidence="2 3">TCT-1</strain>
    </source>
</reference>
<evidence type="ECO:0000313" key="3">
    <source>
        <dbReference type="Proteomes" id="UP001529514"/>
    </source>
</evidence>
<name>A0ABM8JVW1_9GAMM</name>
<evidence type="ECO:0000259" key="1">
    <source>
        <dbReference type="Pfam" id="PF00583"/>
    </source>
</evidence>
<sequence>MLGEDILYQDDVFTITTNIRLEQDDRVMVLETSDGRVMAVLTPDMAEKAGLYHQEKMSESIFRQKLNQANMTLHGADYIFYFPDTEKRQLLQEHPGNMQRQLTEKQDGEIFSAFQTSASEQDLDNAYVELDHWLVFGAFDEQNRLVSAASMYPWNASQLADMGVLTLESFRSKGYARKVVRAISQYACTHGYEPQFRCQLDNLASAALAKAAGLTLFGKWEVISPDSVI</sequence>
<evidence type="ECO:0000313" key="2">
    <source>
        <dbReference type="EMBL" id="BET96844.1"/>
    </source>
</evidence>
<organism evidence="2 3">
    <name type="scientific">Xenorhabdus taiwanensis</name>
    <dbReference type="NCBI Taxonomy" id="3085177"/>
    <lineage>
        <taxon>Bacteria</taxon>
        <taxon>Pseudomonadati</taxon>
        <taxon>Pseudomonadota</taxon>
        <taxon>Gammaproteobacteria</taxon>
        <taxon>Enterobacterales</taxon>
        <taxon>Morganellaceae</taxon>
        <taxon>Xenorhabdus</taxon>
    </lineage>
</organism>
<dbReference type="InterPro" id="IPR016181">
    <property type="entry name" value="Acyl_CoA_acyltransferase"/>
</dbReference>
<dbReference type="EMBL" id="AP028978">
    <property type="protein sequence ID" value="BET96844.1"/>
    <property type="molecule type" value="Genomic_DNA"/>
</dbReference>
<keyword evidence="3" id="KW-1185">Reference proteome</keyword>
<protein>
    <submittedName>
        <fullName evidence="2">GNAT family N-acetyltransferase</fullName>
    </submittedName>
</protein>
<gene>
    <name evidence="2" type="ORF">TCT1_17650</name>
</gene>
<dbReference type="Gene3D" id="3.40.630.30">
    <property type="match status" value="1"/>
</dbReference>
<dbReference type="SUPFAM" id="SSF55729">
    <property type="entry name" value="Acyl-CoA N-acyltransferases (Nat)"/>
    <property type="match status" value="1"/>
</dbReference>
<accession>A0ABM8JVW1</accession>
<proteinExistence type="predicted"/>
<dbReference type="CDD" id="cd04301">
    <property type="entry name" value="NAT_SF"/>
    <property type="match status" value="1"/>
</dbReference>
<dbReference type="Proteomes" id="UP001529514">
    <property type="component" value="Chromosome"/>
</dbReference>
<dbReference type="InterPro" id="IPR000182">
    <property type="entry name" value="GNAT_dom"/>
</dbReference>